<proteinExistence type="predicted"/>
<keyword evidence="1" id="KW-0732">Signal</keyword>
<evidence type="ECO:0000313" key="2">
    <source>
        <dbReference type="EMBL" id="KAJ7671928.1"/>
    </source>
</evidence>
<dbReference type="EMBL" id="JARKIE010000170">
    <property type="protein sequence ID" value="KAJ7671928.1"/>
    <property type="molecule type" value="Genomic_DNA"/>
</dbReference>
<reference evidence="2" key="1">
    <citation type="submission" date="2023-03" db="EMBL/GenBank/DDBJ databases">
        <title>Massive genome expansion in bonnet fungi (Mycena s.s.) driven by repeated elements and novel gene families across ecological guilds.</title>
        <authorList>
            <consortium name="Lawrence Berkeley National Laboratory"/>
            <person name="Harder C.B."/>
            <person name="Miyauchi S."/>
            <person name="Viragh M."/>
            <person name="Kuo A."/>
            <person name="Thoen E."/>
            <person name="Andreopoulos B."/>
            <person name="Lu D."/>
            <person name="Skrede I."/>
            <person name="Drula E."/>
            <person name="Henrissat B."/>
            <person name="Morin E."/>
            <person name="Kohler A."/>
            <person name="Barry K."/>
            <person name="LaButti K."/>
            <person name="Morin E."/>
            <person name="Salamov A."/>
            <person name="Lipzen A."/>
            <person name="Mereny Z."/>
            <person name="Hegedus B."/>
            <person name="Baldrian P."/>
            <person name="Stursova M."/>
            <person name="Weitz H."/>
            <person name="Taylor A."/>
            <person name="Grigoriev I.V."/>
            <person name="Nagy L.G."/>
            <person name="Martin F."/>
            <person name="Kauserud H."/>
        </authorList>
    </citation>
    <scope>NUCLEOTIDE SEQUENCE</scope>
    <source>
        <strain evidence="2">CBHHK067</strain>
    </source>
</reference>
<keyword evidence="3" id="KW-1185">Reference proteome</keyword>
<name>A0AAD7G950_MYCRO</name>
<dbReference type="Proteomes" id="UP001221757">
    <property type="component" value="Unassembled WGS sequence"/>
</dbReference>
<dbReference type="AlphaFoldDB" id="A0AAD7G950"/>
<comment type="caution">
    <text evidence="2">The sequence shown here is derived from an EMBL/GenBank/DDBJ whole genome shotgun (WGS) entry which is preliminary data.</text>
</comment>
<evidence type="ECO:0000313" key="3">
    <source>
        <dbReference type="Proteomes" id="UP001221757"/>
    </source>
</evidence>
<feature type="signal peptide" evidence="1">
    <location>
        <begin position="1"/>
        <end position="22"/>
    </location>
</feature>
<feature type="chain" id="PRO_5042239901" evidence="1">
    <location>
        <begin position="23"/>
        <end position="98"/>
    </location>
</feature>
<organism evidence="2 3">
    <name type="scientific">Mycena rosella</name>
    <name type="common">Pink bonnet</name>
    <name type="synonym">Agaricus rosellus</name>
    <dbReference type="NCBI Taxonomy" id="1033263"/>
    <lineage>
        <taxon>Eukaryota</taxon>
        <taxon>Fungi</taxon>
        <taxon>Dikarya</taxon>
        <taxon>Basidiomycota</taxon>
        <taxon>Agaricomycotina</taxon>
        <taxon>Agaricomycetes</taxon>
        <taxon>Agaricomycetidae</taxon>
        <taxon>Agaricales</taxon>
        <taxon>Marasmiineae</taxon>
        <taxon>Mycenaceae</taxon>
        <taxon>Mycena</taxon>
    </lineage>
</organism>
<protein>
    <submittedName>
        <fullName evidence="2">Uncharacterized protein</fullName>
    </submittedName>
</protein>
<gene>
    <name evidence="2" type="ORF">B0H17DRAFT_1084658</name>
</gene>
<accession>A0AAD7G950</accession>
<sequence>MFKQIYSTAILAIAILTLGASAAPQTPPPGIGDICTSTSRVLVPVLKPSCRWHISRSRRTCMFELTRLRSHFCILQHPACTFKEDSLPVYSKLTFLFR</sequence>
<evidence type="ECO:0000256" key="1">
    <source>
        <dbReference type="SAM" id="SignalP"/>
    </source>
</evidence>